<evidence type="ECO:0000313" key="1">
    <source>
        <dbReference type="EMBL" id="TDC28280.1"/>
    </source>
</evidence>
<keyword evidence="2" id="KW-1185">Reference proteome</keyword>
<sequence length="235" mass="25579">MRAKRVVLVGGLLLAAVLGIGGGYYAGELTKPPYPVASGVPAPLGGVTASPSTAPLPQKTPKPNGYEALFADDLKFHWQTYDVEMPDQPSVRLRMRVPIGWKESVTNKGEINVTDPRGVRWIRLATVYPIKLSPKQKRDQLIPGLKANVSYENTLKLLGQSDDSITGTDGQSRRVSVLRYSYIPKDWTRPVIVQYVNTPGQDGANVEMSVTGLPQDQKALDRIAEEAAASVTPQD</sequence>
<organism evidence="1 2">
    <name type="scientific">Kribbella albertanoniae</name>
    <dbReference type="NCBI Taxonomy" id="1266829"/>
    <lineage>
        <taxon>Bacteria</taxon>
        <taxon>Bacillati</taxon>
        <taxon>Actinomycetota</taxon>
        <taxon>Actinomycetes</taxon>
        <taxon>Propionibacteriales</taxon>
        <taxon>Kribbellaceae</taxon>
        <taxon>Kribbella</taxon>
    </lineage>
</organism>
<proteinExistence type="predicted"/>
<dbReference type="OrthoDB" id="3817902at2"/>
<name>A0A4R4Q085_9ACTN</name>
<evidence type="ECO:0000313" key="2">
    <source>
        <dbReference type="Proteomes" id="UP000295075"/>
    </source>
</evidence>
<protein>
    <submittedName>
        <fullName evidence="1">Uncharacterized protein</fullName>
    </submittedName>
</protein>
<dbReference type="EMBL" id="SMKA01000080">
    <property type="protein sequence ID" value="TDC28280.1"/>
    <property type="molecule type" value="Genomic_DNA"/>
</dbReference>
<reference evidence="1 2" key="1">
    <citation type="submission" date="2019-03" db="EMBL/GenBank/DDBJ databases">
        <title>Draft genome sequences of novel Actinobacteria.</title>
        <authorList>
            <person name="Sahin N."/>
            <person name="Ay H."/>
            <person name="Saygin H."/>
        </authorList>
    </citation>
    <scope>NUCLEOTIDE SEQUENCE [LARGE SCALE GENOMIC DNA]</scope>
    <source>
        <strain evidence="1 2">JCM 30547</strain>
    </source>
</reference>
<dbReference type="RefSeq" id="WP_132408202.1">
    <property type="nucleotide sequence ID" value="NZ_SMKA01000080.1"/>
</dbReference>
<gene>
    <name evidence="1" type="ORF">E1261_18890</name>
</gene>
<accession>A0A4R4Q085</accession>
<dbReference type="Proteomes" id="UP000295075">
    <property type="component" value="Unassembled WGS sequence"/>
</dbReference>
<comment type="caution">
    <text evidence="1">The sequence shown here is derived from an EMBL/GenBank/DDBJ whole genome shotgun (WGS) entry which is preliminary data.</text>
</comment>
<dbReference type="AlphaFoldDB" id="A0A4R4Q085"/>